<sequence length="172" mass="20169">MGKAKRKAQPCYPQIVKEHGLQEQWNSRRYEVVQEQDEESPKRTVERLRRKNFVGELFNRKIITEEQFNYANQYALLCEKALGATQDLYAKVSLMSVNRNQWEPTYSQHEAYEKLFVIWDGMGKFNIKILNMVTLGDMNAKQIGIAISQNRNHILGMIKAVFDSLEHIFNKL</sequence>
<proteinExistence type="predicted"/>
<evidence type="ECO:0000313" key="1">
    <source>
        <dbReference type="EMBL" id="CAI3958843.1"/>
    </source>
</evidence>
<accession>A0A9W4TRY1</accession>
<evidence type="ECO:0000313" key="3">
    <source>
        <dbReference type="Proteomes" id="UP001154255"/>
    </source>
</evidence>
<dbReference type="Proteomes" id="UP001154259">
    <property type="component" value="Unassembled WGS sequence"/>
</dbReference>
<evidence type="ECO:0000313" key="4">
    <source>
        <dbReference type="Proteomes" id="UP001154259"/>
    </source>
</evidence>
<organism evidence="1 3">
    <name type="scientific">Commensalibacter communis</name>
    <dbReference type="NCBI Taxonomy" id="2972786"/>
    <lineage>
        <taxon>Bacteria</taxon>
        <taxon>Pseudomonadati</taxon>
        <taxon>Pseudomonadota</taxon>
        <taxon>Alphaproteobacteria</taxon>
        <taxon>Acetobacterales</taxon>
        <taxon>Acetobacteraceae</taxon>
    </lineage>
</organism>
<dbReference type="Proteomes" id="UP001154255">
    <property type="component" value="Unassembled WGS sequence"/>
</dbReference>
<dbReference type="EMBL" id="CAMXCM010000013">
    <property type="protein sequence ID" value="CAI3958843.1"/>
    <property type="molecule type" value="Genomic_DNA"/>
</dbReference>
<reference evidence="1" key="1">
    <citation type="submission" date="2022-10" db="EMBL/GenBank/DDBJ databases">
        <authorList>
            <person name="Botero Cardona J."/>
        </authorList>
    </citation>
    <scope>NUCLEOTIDE SEQUENCE</scope>
    <source>
        <strain evidence="1">LMG 31819</strain>
        <strain evidence="2">R-53529</strain>
    </source>
</reference>
<dbReference type="AlphaFoldDB" id="A0A9W4TRY1"/>
<evidence type="ECO:0000313" key="2">
    <source>
        <dbReference type="EMBL" id="CAI3961170.1"/>
    </source>
</evidence>
<keyword evidence="4" id="KW-1185">Reference proteome</keyword>
<dbReference type="RefSeq" id="WP_271790745.1">
    <property type="nucleotide sequence ID" value="NZ_CAMXCM010000013.1"/>
</dbReference>
<gene>
    <name evidence="2" type="ORF">R53529_LOCUS2331</name>
    <name evidence="1" type="ORF">R53530_LOCUS2296</name>
</gene>
<dbReference type="EMBL" id="CAMXCS010000013">
    <property type="protein sequence ID" value="CAI3961170.1"/>
    <property type="molecule type" value="Genomic_DNA"/>
</dbReference>
<protein>
    <submittedName>
        <fullName evidence="1">Uncharacterized protein</fullName>
    </submittedName>
</protein>
<name>A0A9W4TRY1_9PROT</name>
<comment type="caution">
    <text evidence="1">The sequence shown here is derived from an EMBL/GenBank/DDBJ whole genome shotgun (WGS) entry which is preliminary data.</text>
</comment>